<reference evidence="4 5" key="1">
    <citation type="journal article" date="2013" name="Genome Announc.">
        <title>Draft Genome Sequence of Amycolatopsis decaplanina Strain DSM 44594T.</title>
        <authorList>
            <person name="Kaur N."/>
            <person name="Kumar S."/>
            <person name="Bala M."/>
            <person name="Raghava G.P."/>
            <person name="Mayilraj S."/>
        </authorList>
    </citation>
    <scope>NUCLEOTIDE SEQUENCE [LARGE SCALE GENOMIC DNA]</scope>
    <source>
        <strain evidence="4 5">DSM 44594</strain>
    </source>
</reference>
<evidence type="ECO:0000256" key="1">
    <source>
        <dbReference type="ARBA" id="ARBA00022729"/>
    </source>
</evidence>
<dbReference type="PANTHER" id="PTHR47197">
    <property type="entry name" value="PROTEIN NIRF"/>
    <property type="match status" value="1"/>
</dbReference>
<dbReference type="EMBL" id="AOHO01000075">
    <property type="protein sequence ID" value="EME52374.1"/>
    <property type="molecule type" value="Genomic_DNA"/>
</dbReference>
<sequence>MRGAILGLIAVLGGSLVASAETASAALSTGASAEYLAYVGTGDGDSVTVIDTRVKKIIATIKVGAKPRNLVATPDQRRVYTANAGARSVSAIDVRTNRVIATIPVGNTPGCLAYNRRGHHLYVTNTRDASVSVISTRTNQVIATIAVPHTASCVAMHPHGITAYVSGGPRTAEAVSLIDTRTDKVRATVTGVGGDPIVVHPNGRKLYAGDYLKINVLDADAHFLHSVRYGTTGEHANTFTFAPDHRHLYIGGLRGYRVLDTVTDTFIDSAAGGDAMTTAFSPPPNPVTCLAISSNNKYLFTCGGRVRPAIKIIDFKTGTVLASFPMDEAWGVALVTAADPF</sequence>
<evidence type="ECO:0000259" key="3">
    <source>
        <dbReference type="Pfam" id="PF21783"/>
    </source>
</evidence>
<feature type="chain" id="PRO_5038740277" description="YNCE-like beta-propeller domain-containing protein" evidence="2">
    <location>
        <begin position="21"/>
        <end position="341"/>
    </location>
</feature>
<feature type="domain" description="YNCE-like beta-propeller" evidence="3">
    <location>
        <begin position="29"/>
        <end position="154"/>
    </location>
</feature>
<dbReference type="InterPro" id="IPR048433">
    <property type="entry name" value="YNCE-like_beta-prop"/>
</dbReference>
<feature type="signal peptide" evidence="2">
    <location>
        <begin position="1"/>
        <end position="20"/>
    </location>
</feature>
<evidence type="ECO:0000313" key="4">
    <source>
        <dbReference type="EMBL" id="EME52374.1"/>
    </source>
</evidence>
<dbReference type="NCBIfam" id="TIGR02276">
    <property type="entry name" value="beta_rpt_yvtn"/>
    <property type="match status" value="2"/>
</dbReference>
<evidence type="ECO:0000256" key="2">
    <source>
        <dbReference type="SAM" id="SignalP"/>
    </source>
</evidence>
<keyword evidence="5" id="KW-1185">Reference proteome</keyword>
<comment type="caution">
    <text evidence="4">The sequence shown here is derived from an EMBL/GenBank/DDBJ whole genome shotgun (WGS) entry which is preliminary data.</text>
</comment>
<dbReference type="AlphaFoldDB" id="M2YVI4"/>
<organism evidence="4 5">
    <name type="scientific">Amycolatopsis decaplanina DSM 44594</name>
    <dbReference type="NCBI Taxonomy" id="1284240"/>
    <lineage>
        <taxon>Bacteria</taxon>
        <taxon>Bacillati</taxon>
        <taxon>Actinomycetota</taxon>
        <taxon>Actinomycetes</taxon>
        <taxon>Pseudonocardiales</taxon>
        <taxon>Pseudonocardiaceae</taxon>
        <taxon>Amycolatopsis</taxon>
    </lineage>
</organism>
<gene>
    <name evidence="4" type="ORF">H074_32744</name>
</gene>
<dbReference type="PATRIC" id="fig|1284240.4.peg.6674"/>
<dbReference type="InterPro" id="IPR011045">
    <property type="entry name" value="N2O_reductase_N"/>
</dbReference>
<dbReference type="Gene3D" id="2.130.10.10">
    <property type="entry name" value="YVTN repeat-like/Quinoprotein amine dehydrogenase"/>
    <property type="match status" value="2"/>
</dbReference>
<dbReference type="Pfam" id="PF21783">
    <property type="entry name" value="YNCE"/>
    <property type="match status" value="1"/>
</dbReference>
<accession>M2YVI4</accession>
<proteinExistence type="predicted"/>
<dbReference type="InterPro" id="IPR051200">
    <property type="entry name" value="Host-pathogen_enzymatic-act"/>
</dbReference>
<dbReference type="SUPFAM" id="SSF50974">
    <property type="entry name" value="Nitrous oxide reductase, N-terminal domain"/>
    <property type="match status" value="1"/>
</dbReference>
<protein>
    <recommendedName>
        <fullName evidence="3">YNCE-like beta-propeller domain-containing protein</fullName>
    </recommendedName>
</protein>
<dbReference type="InterPro" id="IPR011964">
    <property type="entry name" value="YVTN_b-propeller_repeat"/>
</dbReference>
<evidence type="ECO:0000313" key="5">
    <source>
        <dbReference type="Proteomes" id="UP000054226"/>
    </source>
</evidence>
<dbReference type="PANTHER" id="PTHR47197:SF3">
    <property type="entry name" value="DIHYDRO-HEME D1 DEHYDROGENASE"/>
    <property type="match status" value="1"/>
</dbReference>
<keyword evidence="1 2" id="KW-0732">Signal</keyword>
<name>M2YVI4_9PSEU</name>
<dbReference type="InterPro" id="IPR015943">
    <property type="entry name" value="WD40/YVTN_repeat-like_dom_sf"/>
</dbReference>
<dbReference type="Proteomes" id="UP000054226">
    <property type="component" value="Unassembled WGS sequence"/>
</dbReference>